<dbReference type="Proteomes" id="UP000634136">
    <property type="component" value="Unassembled WGS sequence"/>
</dbReference>
<keyword evidence="2" id="KW-1185">Reference proteome</keyword>
<comment type="caution">
    <text evidence="1">The sequence shown here is derived from an EMBL/GenBank/DDBJ whole genome shotgun (WGS) entry which is preliminary data.</text>
</comment>
<gene>
    <name evidence="1" type="ORF">G2W53_034334</name>
</gene>
<proteinExistence type="predicted"/>
<sequence>MEIVYDDEDNSLQRIYFQNSQNRSNDVHCG</sequence>
<name>A0A834T176_9FABA</name>
<dbReference type="AlphaFoldDB" id="A0A834T176"/>
<protein>
    <submittedName>
        <fullName evidence="1">Uncharacterized protein</fullName>
    </submittedName>
</protein>
<evidence type="ECO:0000313" key="2">
    <source>
        <dbReference type="Proteomes" id="UP000634136"/>
    </source>
</evidence>
<reference evidence="1" key="1">
    <citation type="submission" date="2020-09" db="EMBL/GenBank/DDBJ databases">
        <title>Genome-Enabled Discovery of Anthraquinone Biosynthesis in Senna tora.</title>
        <authorList>
            <person name="Kang S.-H."/>
            <person name="Pandey R.P."/>
            <person name="Lee C.-M."/>
            <person name="Sim J.-S."/>
            <person name="Jeong J.-T."/>
            <person name="Choi B.-S."/>
            <person name="Jung M."/>
            <person name="Ginzburg D."/>
            <person name="Zhao K."/>
            <person name="Won S.Y."/>
            <person name="Oh T.-J."/>
            <person name="Yu Y."/>
            <person name="Kim N.-H."/>
            <person name="Lee O.R."/>
            <person name="Lee T.-H."/>
            <person name="Bashyal P."/>
            <person name="Kim T.-S."/>
            <person name="Lee W.-H."/>
            <person name="Kawkins C."/>
            <person name="Kim C.-K."/>
            <person name="Kim J.S."/>
            <person name="Ahn B.O."/>
            <person name="Rhee S.Y."/>
            <person name="Sohng J.K."/>
        </authorList>
    </citation>
    <scope>NUCLEOTIDE SEQUENCE</scope>
    <source>
        <tissue evidence="1">Leaf</tissue>
    </source>
</reference>
<organism evidence="1 2">
    <name type="scientific">Senna tora</name>
    <dbReference type="NCBI Taxonomy" id="362788"/>
    <lineage>
        <taxon>Eukaryota</taxon>
        <taxon>Viridiplantae</taxon>
        <taxon>Streptophyta</taxon>
        <taxon>Embryophyta</taxon>
        <taxon>Tracheophyta</taxon>
        <taxon>Spermatophyta</taxon>
        <taxon>Magnoliopsida</taxon>
        <taxon>eudicotyledons</taxon>
        <taxon>Gunneridae</taxon>
        <taxon>Pentapetalae</taxon>
        <taxon>rosids</taxon>
        <taxon>fabids</taxon>
        <taxon>Fabales</taxon>
        <taxon>Fabaceae</taxon>
        <taxon>Caesalpinioideae</taxon>
        <taxon>Cassia clade</taxon>
        <taxon>Senna</taxon>
    </lineage>
</organism>
<evidence type="ECO:0000313" key="1">
    <source>
        <dbReference type="EMBL" id="KAF7813358.1"/>
    </source>
</evidence>
<accession>A0A834T176</accession>
<dbReference type="EMBL" id="JAAIUW010000010">
    <property type="protein sequence ID" value="KAF7813358.1"/>
    <property type="molecule type" value="Genomic_DNA"/>
</dbReference>